<dbReference type="GeneID" id="25566733"/>
<accession>A0A0L0DHP0</accession>
<dbReference type="PANTHER" id="PTHR45982:SF1">
    <property type="entry name" value="REGULATOR OF CHROMOSOME CONDENSATION"/>
    <property type="match status" value="1"/>
</dbReference>
<feature type="repeat" description="RCC1" evidence="1">
    <location>
        <begin position="123"/>
        <end position="174"/>
    </location>
</feature>
<dbReference type="Pfam" id="PF13540">
    <property type="entry name" value="RCC1_2"/>
    <property type="match status" value="1"/>
</dbReference>
<feature type="repeat" description="RCC1" evidence="1">
    <location>
        <begin position="63"/>
        <end position="122"/>
    </location>
</feature>
<name>A0A0L0DHP0_THETB</name>
<feature type="region of interest" description="Disordered" evidence="2">
    <location>
        <begin position="302"/>
        <end position="329"/>
    </location>
</feature>
<dbReference type="Pfam" id="PF00415">
    <property type="entry name" value="RCC1"/>
    <property type="match status" value="3"/>
</dbReference>
<dbReference type="PANTHER" id="PTHR45982">
    <property type="entry name" value="REGULATOR OF CHROMOSOME CONDENSATION"/>
    <property type="match status" value="1"/>
</dbReference>
<dbReference type="EMBL" id="GL349470">
    <property type="protein sequence ID" value="KNC51832.1"/>
    <property type="molecule type" value="Genomic_DNA"/>
</dbReference>
<evidence type="ECO:0000256" key="2">
    <source>
        <dbReference type="SAM" id="MobiDB-lite"/>
    </source>
</evidence>
<dbReference type="RefSeq" id="XP_013755697.1">
    <property type="nucleotide sequence ID" value="XM_013900243.1"/>
</dbReference>
<evidence type="ECO:0000313" key="3">
    <source>
        <dbReference type="EMBL" id="KNC51832.1"/>
    </source>
</evidence>
<dbReference type="OMA" id="DRHSFAI"/>
<dbReference type="InterPro" id="IPR009091">
    <property type="entry name" value="RCC1/BLIP-II"/>
</dbReference>
<dbReference type="PROSITE" id="PS50012">
    <property type="entry name" value="RCC1_3"/>
    <property type="match status" value="5"/>
</dbReference>
<reference evidence="3 4" key="1">
    <citation type="submission" date="2010-05" db="EMBL/GenBank/DDBJ databases">
        <title>The Genome Sequence of Thecamonas trahens ATCC 50062.</title>
        <authorList>
            <consortium name="The Broad Institute Genome Sequencing Platform"/>
            <person name="Russ C."/>
            <person name="Cuomo C."/>
            <person name="Shea T."/>
            <person name="Young S.K."/>
            <person name="Zeng Q."/>
            <person name="Koehrsen M."/>
            <person name="Haas B."/>
            <person name="Borodovsky M."/>
            <person name="Guigo R."/>
            <person name="Alvarado L."/>
            <person name="Berlin A."/>
            <person name="Bochicchio J."/>
            <person name="Borenstein D."/>
            <person name="Chapman S."/>
            <person name="Chen Z."/>
            <person name="Freedman E."/>
            <person name="Gellesch M."/>
            <person name="Goldberg J."/>
            <person name="Griggs A."/>
            <person name="Gujja S."/>
            <person name="Heilman E."/>
            <person name="Heiman D."/>
            <person name="Hepburn T."/>
            <person name="Howarth C."/>
            <person name="Jen D."/>
            <person name="Larson L."/>
            <person name="Mehta T."/>
            <person name="Park D."/>
            <person name="Pearson M."/>
            <person name="Roberts A."/>
            <person name="Saif S."/>
            <person name="Shenoy N."/>
            <person name="Sisk P."/>
            <person name="Stolte C."/>
            <person name="Sykes S."/>
            <person name="Thomson T."/>
            <person name="Walk T."/>
            <person name="White J."/>
            <person name="Yandava C."/>
            <person name="Burger G."/>
            <person name="Gray M.W."/>
            <person name="Holland P.W.H."/>
            <person name="King N."/>
            <person name="Lang F.B.F."/>
            <person name="Roger A.J."/>
            <person name="Ruiz-Trillo I."/>
            <person name="Lander E."/>
            <person name="Nusbaum C."/>
        </authorList>
    </citation>
    <scope>NUCLEOTIDE SEQUENCE [LARGE SCALE GENOMIC DNA]</scope>
    <source>
        <strain evidence="3 4">ATCC 50062</strain>
    </source>
</reference>
<keyword evidence="4" id="KW-1185">Reference proteome</keyword>
<dbReference type="AlphaFoldDB" id="A0A0L0DHP0"/>
<dbReference type="SUPFAM" id="SSF50985">
    <property type="entry name" value="RCC1/BLIP-II"/>
    <property type="match status" value="1"/>
</dbReference>
<protein>
    <submittedName>
        <fullName evidence="3">BNR repeat domain-containing protein</fullName>
    </submittedName>
</protein>
<dbReference type="Proteomes" id="UP000054408">
    <property type="component" value="Unassembled WGS sequence"/>
</dbReference>
<dbReference type="Gene3D" id="2.130.10.30">
    <property type="entry name" value="Regulator of chromosome condensation 1/beta-lactamase-inhibitor protein II"/>
    <property type="match status" value="2"/>
</dbReference>
<dbReference type="OrthoDB" id="239701at2759"/>
<evidence type="ECO:0000256" key="1">
    <source>
        <dbReference type="PROSITE-ProRule" id="PRU00235"/>
    </source>
</evidence>
<sequence>MAVHVYGWGRGGAGWGRGHGSGPGGEGRADALYPRRQKRLEVDAAILEVGLGDEYVAVLTADGEVYTMGEGRDGQLGHGADRTVLDEFVRVDALAGFYANRPPIVIVHLAVGRRHVLAVARDGALYSWGCGSRAQLGHGALRNEYEPRQIGKLAATTIVRAWVQDEASYALDACGGLYAWGYAPDGRLGVHAAPGNGGDLPPQAQLVLVPAFVPATMAMPLVALDVGDDHAAGIAADGTLLLGTGNRERCFTPTAIAFPPTAPPTTRRAPEMPAISITMVVEESDDPVGSAADSSVVVDADDAPTAAAPPPSADEADSGSARDKDADADQLARPVDVAAGSSFTLVLDSGGRVYSTGLNSHGQLGLGKPHAKDASIAGLAHIPKLVGVASIHAAGLSAAAILDDGVLVTWGYGRDGRLGVGLRASLALPTQVAALAGKHVVHVNMGGGRMAALVLAEDTTEVTDPVTACRTTLTF</sequence>
<dbReference type="STRING" id="461836.A0A0L0DHP0"/>
<organism evidence="3 4">
    <name type="scientific">Thecamonas trahens ATCC 50062</name>
    <dbReference type="NCBI Taxonomy" id="461836"/>
    <lineage>
        <taxon>Eukaryota</taxon>
        <taxon>Apusozoa</taxon>
        <taxon>Apusomonadida</taxon>
        <taxon>Apusomonadidae</taxon>
        <taxon>Thecamonas</taxon>
    </lineage>
</organism>
<dbReference type="PRINTS" id="PR00633">
    <property type="entry name" value="RCCNDNSATION"/>
</dbReference>
<feature type="repeat" description="RCC1" evidence="1">
    <location>
        <begin position="175"/>
        <end position="237"/>
    </location>
</feature>
<proteinExistence type="predicted"/>
<feature type="repeat" description="RCC1" evidence="1">
    <location>
        <begin position="351"/>
        <end position="404"/>
    </location>
</feature>
<dbReference type="InterPro" id="IPR000408">
    <property type="entry name" value="Reg_chr_condens"/>
</dbReference>
<feature type="repeat" description="RCC1" evidence="1">
    <location>
        <begin position="405"/>
        <end position="456"/>
    </location>
</feature>
<evidence type="ECO:0000313" key="4">
    <source>
        <dbReference type="Proteomes" id="UP000054408"/>
    </source>
</evidence>
<gene>
    <name evidence="3" type="ORF">AMSG_07917</name>
</gene>
<dbReference type="InterPro" id="IPR051553">
    <property type="entry name" value="Ran_GTPase-activating"/>
</dbReference>